<keyword evidence="3" id="KW-1185">Reference proteome</keyword>
<organism evidence="2 3">
    <name type="scientific">Phormidium pseudopriestleyi FRX01</name>
    <dbReference type="NCBI Taxonomy" id="1759528"/>
    <lineage>
        <taxon>Bacteria</taxon>
        <taxon>Bacillati</taxon>
        <taxon>Cyanobacteriota</taxon>
        <taxon>Cyanophyceae</taxon>
        <taxon>Oscillatoriophycideae</taxon>
        <taxon>Oscillatoriales</taxon>
        <taxon>Oscillatoriaceae</taxon>
        <taxon>Phormidium</taxon>
    </lineage>
</organism>
<protein>
    <submittedName>
        <fullName evidence="2">AAA family ATPase</fullName>
    </submittedName>
</protein>
<dbReference type="PANTHER" id="PTHR43581:SF2">
    <property type="entry name" value="EXCINUCLEASE ATPASE SUBUNIT"/>
    <property type="match status" value="1"/>
</dbReference>
<dbReference type="SUPFAM" id="SSF52540">
    <property type="entry name" value="P-loop containing nucleoside triphosphate hydrolases"/>
    <property type="match status" value="1"/>
</dbReference>
<evidence type="ECO:0000259" key="1">
    <source>
        <dbReference type="SMART" id="SM00382"/>
    </source>
</evidence>
<dbReference type="RefSeq" id="WP_207089497.1">
    <property type="nucleotide sequence ID" value="NZ_JAFLQW010000486.1"/>
</dbReference>
<proteinExistence type="predicted"/>
<comment type="caution">
    <text evidence="2">The sequence shown here is derived from an EMBL/GenBank/DDBJ whole genome shotgun (WGS) entry which is preliminary data.</text>
</comment>
<dbReference type="InterPro" id="IPR027417">
    <property type="entry name" value="P-loop_NTPase"/>
</dbReference>
<feature type="domain" description="AAA+ ATPase" evidence="1">
    <location>
        <begin position="24"/>
        <end position="440"/>
    </location>
</feature>
<sequence>MRIHKISVTNLFGIFNHSIPLNLDERITIIHGPNGFGKTILLRMLNGLFNSRYLELVTIPFSEFRVEFDEGSQLVVTQSIDKNPKAKKHPATLQLFDSRLSKSDKFQLIDVASDSKRFKQISQIIDTVIPEINRIDSTTWLHLPTHEQLSFEDVITRFGKFLPEQLGRINPEPNWLIDVKKSMPVRLIEAQRLLNLSNVLRGRGYTRISSSIASVAAYSEELAEHIQSKLAEYGELAQSLDRTFPARVVKTTAPSDLTAEKIHAKLREIEEKRYRLIAAGLLNQDEDPDFQVDRSIDDTAKSILSVYVEDVENKLRVFEELAQKIEILKRIINSRFCYKSISINKEKGFIFQAHDSKHLSPENLSSGEQHQLVMLYELLFKAQPNSLILIDEPELSLHVAWQAQFLKDLQEIAQLVNIDVLMATHSPDIISDRWDLTVELKGP</sequence>
<dbReference type="EMBL" id="JAFLQW010000486">
    <property type="protein sequence ID" value="MBO0351038.1"/>
    <property type="molecule type" value="Genomic_DNA"/>
</dbReference>
<evidence type="ECO:0000313" key="2">
    <source>
        <dbReference type="EMBL" id="MBO0351038.1"/>
    </source>
</evidence>
<evidence type="ECO:0000313" key="3">
    <source>
        <dbReference type="Proteomes" id="UP000664844"/>
    </source>
</evidence>
<dbReference type="InterPro" id="IPR003593">
    <property type="entry name" value="AAA+_ATPase"/>
</dbReference>
<dbReference type="InterPro" id="IPR051396">
    <property type="entry name" value="Bact_Antivir_Def_Nuclease"/>
</dbReference>
<dbReference type="SMART" id="SM00382">
    <property type="entry name" value="AAA"/>
    <property type="match status" value="1"/>
</dbReference>
<dbReference type="Pfam" id="PF13304">
    <property type="entry name" value="AAA_21"/>
    <property type="match status" value="1"/>
</dbReference>
<dbReference type="InterPro" id="IPR003959">
    <property type="entry name" value="ATPase_AAA_core"/>
</dbReference>
<gene>
    <name evidence="2" type="ORF">J0895_18580</name>
</gene>
<reference evidence="2 3" key="1">
    <citation type="submission" date="2021-03" db="EMBL/GenBank/DDBJ databases">
        <title>Metabolic Capacity of the Antarctic Cyanobacterium Phormidium pseudopriestleyi that Sustains Oxygenic Photosynthesis in the Presence of Hydrogen Sulfide.</title>
        <authorList>
            <person name="Lumian J.E."/>
            <person name="Jungblut A.D."/>
            <person name="Dillon M.L."/>
            <person name="Hawes I."/>
            <person name="Doran P.T."/>
            <person name="Mackey T.J."/>
            <person name="Dick G.J."/>
            <person name="Grettenberger C.L."/>
            <person name="Sumner D.Y."/>
        </authorList>
    </citation>
    <scope>NUCLEOTIDE SEQUENCE [LARGE SCALE GENOMIC DNA]</scope>
    <source>
        <strain evidence="2 3">FRX01</strain>
    </source>
</reference>
<accession>A0ABS3FW82</accession>
<dbReference type="PANTHER" id="PTHR43581">
    <property type="entry name" value="ATP/GTP PHOSPHATASE"/>
    <property type="match status" value="1"/>
</dbReference>
<name>A0ABS3FW82_9CYAN</name>
<dbReference type="Gene3D" id="3.40.50.300">
    <property type="entry name" value="P-loop containing nucleotide triphosphate hydrolases"/>
    <property type="match status" value="1"/>
</dbReference>
<dbReference type="Proteomes" id="UP000664844">
    <property type="component" value="Unassembled WGS sequence"/>
</dbReference>